<dbReference type="SUPFAM" id="SSF51905">
    <property type="entry name" value="FAD/NAD(P)-binding domain"/>
    <property type="match status" value="1"/>
</dbReference>
<comment type="cofactor">
    <cofactor evidence="1">
        <name>FAD</name>
        <dbReference type="ChEBI" id="CHEBI:57692"/>
    </cofactor>
</comment>
<dbReference type="InterPro" id="IPR000960">
    <property type="entry name" value="Flavin_mOase"/>
</dbReference>
<evidence type="ECO:0000256" key="1">
    <source>
        <dbReference type="ARBA" id="ARBA00001974"/>
    </source>
</evidence>
<dbReference type="GO" id="GO:0050661">
    <property type="term" value="F:NADP binding"/>
    <property type="evidence" value="ECO:0007669"/>
    <property type="project" value="InterPro"/>
</dbReference>
<evidence type="ECO:0000256" key="5">
    <source>
        <dbReference type="ARBA" id="ARBA00022857"/>
    </source>
</evidence>
<sequence length="521" mass="58317">MGGGERNTPVRSVAVIGAGAAGAVTAAAFKAENYYDRISVFERRETAGGTWIYDPDPVLGRLVYPGSLAPEIDPPLAIPDSLPRTAPPNQQQRFAHTPVYSSLTTNVPDIAMCFSDLRFAYGPFAPHYVPRQYIENYFTQHKTDPFLVLNTTLEDLSQIPSSIEGEPNRWKLTLRKYDAARHLDVWWEEEFDAVVLANGHYSVPTVPHVQGLNEYIDKFPGRVVHSKTYRSPSVYASKKVLVIGNSASGHDVTNELVSSATLPVYQSRRSASRWDGDAPPEGIKWKPVIKEFKLDGSIVFEDGTHLDDIETVIYCTGYQTSFPFWNVEANGRALWDYAAGRLINGYWHTFFQDFPTLGIVGIPRVLTFRSFEYQAIALARLWSGRNTLSLPPVAEQQRWERDRAERKSSERKKFHDITWDSGETVDWLQGLFRIAGLGTLKGEGRIPPALSDELIWAIEHIRKYPEPGNGEKSWQASGTEKSGQASGTDKGRGNGSDDEAEGGWVLLNTANRDRKDSLFFI</sequence>
<dbReference type="GO" id="GO:0004499">
    <property type="term" value="F:N,N-dimethylaniline monooxygenase activity"/>
    <property type="evidence" value="ECO:0007669"/>
    <property type="project" value="InterPro"/>
</dbReference>
<dbReference type="Proteomes" id="UP001172101">
    <property type="component" value="Unassembled WGS sequence"/>
</dbReference>
<dbReference type="EMBL" id="JAUIRO010000008">
    <property type="protein sequence ID" value="KAK0703638.1"/>
    <property type="molecule type" value="Genomic_DNA"/>
</dbReference>
<evidence type="ECO:0000313" key="10">
    <source>
        <dbReference type="Proteomes" id="UP001172101"/>
    </source>
</evidence>
<reference evidence="9" key="1">
    <citation type="submission" date="2023-06" db="EMBL/GenBank/DDBJ databases">
        <title>Genome-scale phylogeny and comparative genomics of the fungal order Sordariales.</title>
        <authorList>
            <consortium name="Lawrence Berkeley National Laboratory"/>
            <person name="Hensen N."/>
            <person name="Bonometti L."/>
            <person name="Westerberg I."/>
            <person name="Brannstrom I.O."/>
            <person name="Guillou S."/>
            <person name="Cros-Aarteil S."/>
            <person name="Calhoun S."/>
            <person name="Haridas S."/>
            <person name="Kuo A."/>
            <person name="Mondo S."/>
            <person name="Pangilinan J."/>
            <person name="Riley R."/>
            <person name="LaButti K."/>
            <person name="Andreopoulos B."/>
            <person name="Lipzen A."/>
            <person name="Chen C."/>
            <person name="Yanf M."/>
            <person name="Daum C."/>
            <person name="Ng V."/>
            <person name="Clum A."/>
            <person name="Steindorff A."/>
            <person name="Ohm R."/>
            <person name="Martin F."/>
            <person name="Silar P."/>
            <person name="Natvig D."/>
            <person name="Lalanne C."/>
            <person name="Gautier V."/>
            <person name="Ament-velasquez S.L."/>
            <person name="Kruys A."/>
            <person name="Hutchinson M.I."/>
            <person name="Powell A.J."/>
            <person name="Barry K."/>
            <person name="Miller A.N."/>
            <person name="Grigoriev I.V."/>
            <person name="Debuchy R."/>
            <person name="Gladieux P."/>
            <person name="Thoren M.H."/>
            <person name="Johannesson H."/>
        </authorList>
    </citation>
    <scope>NUCLEOTIDE SEQUENCE</scope>
    <source>
        <strain evidence="9">SMH2392-1A</strain>
    </source>
</reference>
<evidence type="ECO:0000256" key="8">
    <source>
        <dbReference type="SAM" id="MobiDB-lite"/>
    </source>
</evidence>
<keyword evidence="4" id="KW-0274">FAD</keyword>
<gene>
    <name evidence="9" type="ORF">B0T26DRAFT_793523</name>
</gene>
<name>A0AA40DKY2_9PEZI</name>
<dbReference type="PANTHER" id="PTHR23023">
    <property type="entry name" value="DIMETHYLANILINE MONOOXYGENASE"/>
    <property type="match status" value="1"/>
</dbReference>
<organism evidence="9 10">
    <name type="scientific">Lasiosphaeria miniovina</name>
    <dbReference type="NCBI Taxonomy" id="1954250"/>
    <lineage>
        <taxon>Eukaryota</taxon>
        <taxon>Fungi</taxon>
        <taxon>Dikarya</taxon>
        <taxon>Ascomycota</taxon>
        <taxon>Pezizomycotina</taxon>
        <taxon>Sordariomycetes</taxon>
        <taxon>Sordariomycetidae</taxon>
        <taxon>Sordariales</taxon>
        <taxon>Lasiosphaeriaceae</taxon>
        <taxon>Lasiosphaeria</taxon>
    </lineage>
</organism>
<dbReference type="GeneID" id="85330152"/>
<keyword evidence="5" id="KW-0521">NADP</keyword>
<evidence type="ECO:0000256" key="7">
    <source>
        <dbReference type="ARBA" id="ARBA00023033"/>
    </source>
</evidence>
<feature type="compositionally biased region" description="Polar residues" evidence="8">
    <location>
        <begin position="472"/>
        <end position="487"/>
    </location>
</feature>
<comment type="similarity">
    <text evidence="2">Belongs to the FMO family.</text>
</comment>
<evidence type="ECO:0000256" key="6">
    <source>
        <dbReference type="ARBA" id="ARBA00023002"/>
    </source>
</evidence>
<keyword evidence="10" id="KW-1185">Reference proteome</keyword>
<evidence type="ECO:0008006" key="11">
    <source>
        <dbReference type="Google" id="ProtNLM"/>
    </source>
</evidence>
<dbReference type="RefSeq" id="XP_060290497.1">
    <property type="nucleotide sequence ID" value="XM_060446882.1"/>
</dbReference>
<keyword evidence="3" id="KW-0285">Flavoprotein</keyword>
<accession>A0AA40DKY2</accession>
<proteinExistence type="inferred from homology"/>
<dbReference type="Pfam" id="PF00743">
    <property type="entry name" value="FMO-like"/>
    <property type="match status" value="2"/>
</dbReference>
<dbReference type="PRINTS" id="PR00370">
    <property type="entry name" value="FMOXYGENASE"/>
</dbReference>
<dbReference type="InterPro" id="IPR036188">
    <property type="entry name" value="FAD/NAD-bd_sf"/>
</dbReference>
<protein>
    <recommendedName>
        <fullName evidence="11">Thiol-specific monooxygenase</fullName>
    </recommendedName>
</protein>
<evidence type="ECO:0000256" key="2">
    <source>
        <dbReference type="ARBA" id="ARBA00009183"/>
    </source>
</evidence>
<comment type="caution">
    <text evidence="9">The sequence shown here is derived from an EMBL/GenBank/DDBJ whole genome shotgun (WGS) entry which is preliminary data.</text>
</comment>
<dbReference type="Pfam" id="PF13450">
    <property type="entry name" value="NAD_binding_8"/>
    <property type="match status" value="1"/>
</dbReference>
<dbReference type="InterPro" id="IPR020946">
    <property type="entry name" value="Flavin_mOase-like"/>
</dbReference>
<dbReference type="GO" id="GO:0050660">
    <property type="term" value="F:flavin adenine dinucleotide binding"/>
    <property type="evidence" value="ECO:0007669"/>
    <property type="project" value="InterPro"/>
</dbReference>
<dbReference type="InterPro" id="IPR050346">
    <property type="entry name" value="FMO-like"/>
</dbReference>
<dbReference type="AlphaFoldDB" id="A0AA40DKY2"/>
<dbReference type="Gene3D" id="3.50.50.60">
    <property type="entry name" value="FAD/NAD(P)-binding domain"/>
    <property type="match status" value="2"/>
</dbReference>
<evidence type="ECO:0000256" key="3">
    <source>
        <dbReference type="ARBA" id="ARBA00022630"/>
    </source>
</evidence>
<keyword evidence="6" id="KW-0560">Oxidoreductase</keyword>
<evidence type="ECO:0000256" key="4">
    <source>
        <dbReference type="ARBA" id="ARBA00022827"/>
    </source>
</evidence>
<evidence type="ECO:0000313" key="9">
    <source>
        <dbReference type="EMBL" id="KAK0703638.1"/>
    </source>
</evidence>
<keyword evidence="7" id="KW-0503">Monooxygenase</keyword>
<feature type="region of interest" description="Disordered" evidence="8">
    <location>
        <begin position="467"/>
        <end position="506"/>
    </location>
</feature>
<dbReference type="FunFam" id="3.50.50.60:FF:000138">
    <property type="entry name" value="Flavin-containing monooxygenase"/>
    <property type="match status" value="1"/>
</dbReference>